<dbReference type="RefSeq" id="WP_207005852.1">
    <property type="nucleotide sequence ID" value="NZ_CP022295.1"/>
</dbReference>
<accession>A0ABX7PLT3</accession>
<keyword evidence="1" id="KW-0732">Signal</keyword>
<dbReference type="Proteomes" id="UP000662818">
    <property type="component" value="Chromosome"/>
</dbReference>
<evidence type="ECO:0000256" key="1">
    <source>
        <dbReference type="SAM" id="SignalP"/>
    </source>
</evidence>
<dbReference type="EMBL" id="CP022295">
    <property type="protein sequence ID" value="QSR26605.1"/>
    <property type="molecule type" value="Genomic_DNA"/>
</dbReference>
<organism evidence="2 3">
    <name type="scientific">Nocardioides aromaticivorans</name>
    <dbReference type="NCBI Taxonomy" id="200618"/>
    <lineage>
        <taxon>Bacteria</taxon>
        <taxon>Bacillati</taxon>
        <taxon>Actinomycetota</taxon>
        <taxon>Actinomycetes</taxon>
        <taxon>Propionibacteriales</taxon>
        <taxon>Nocardioidaceae</taxon>
        <taxon>Nocardioides</taxon>
    </lineage>
</organism>
<proteinExistence type="predicted"/>
<gene>
    <name evidence="2" type="ORF">CFH99_13315</name>
</gene>
<evidence type="ECO:0000313" key="2">
    <source>
        <dbReference type="EMBL" id="QSR26605.1"/>
    </source>
</evidence>
<dbReference type="PROSITE" id="PS51257">
    <property type="entry name" value="PROKAR_LIPOPROTEIN"/>
    <property type="match status" value="1"/>
</dbReference>
<feature type="chain" id="PRO_5045619736" description="Secreted protein" evidence="1">
    <location>
        <begin position="28"/>
        <end position="153"/>
    </location>
</feature>
<sequence>MARVGPATATRRPAALLLGLLVALAVASGCTDDTDPPEADPSAPLSDVTVDCDRYEDTAQRITDAQTALYDGKDSPEDATAVDDLVGELEALEDDAPDDVDAALSGLADGFRSAQELLADPEAADPGELSALSAALAEDSQAVTAWILSQCAG</sequence>
<reference evidence="2 3" key="1">
    <citation type="submission" date="2017-06" db="EMBL/GenBank/DDBJ databases">
        <title>Complete Genome Sequence of the Soil Carbazole-Degrading Bacterium Nocardioides aromaticivorans IC177.</title>
        <authorList>
            <person name="Vejarano F."/>
            <person name="Suzuki-Minakuchi C."/>
            <person name="Ohtsubo Y."/>
            <person name="Tsuda M."/>
            <person name="Okada K."/>
            <person name="Nojiri H."/>
        </authorList>
    </citation>
    <scope>NUCLEOTIDE SEQUENCE [LARGE SCALE GENOMIC DNA]</scope>
    <source>
        <strain evidence="2 3">IC177</strain>
    </source>
</reference>
<keyword evidence="3" id="KW-1185">Reference proteome</keyword>
<evidence type="ECO:0000313" key="3">
    <source>
        <dbReference type="Proteomes" id="UP000662818"/>
    </source>
</evidence>
<name>A0ABX7PLT3_9ACTN</name>
<feature type="signal peptide" evidence="1">
    <location>
        <begin position="1"/>
        <end position="27"/>
    </location>
</feature>
<protein>
    <recommendedName>
        <fullName evidence="4">Secreted protein</fullName>
    </recommendedName>
</protein>
<evidence type="ECO:0008006" key="4">
    <source>
        <dbReference type="Google" id="ProtNLM"/>
    </source>
</evidence>